<dbReference type="InterPro" id="IPR005294">
    <property type="entry name" value="ATP_synth_F1_asu"/>
</dbReference>
<dbReference type="Pfam" id="PF00306">
    <property type="entry name" value="ATP-synt_ab_C"/>
    <property type="match status" value="1"/>
</dbReference>
<comment type="caution">
    <text evidence="18">The sequence shown here is derived from an EMBL/GenBank/DDBJ whole genome shotgun (WGS) entry which is preliminary data.</text>
</comment>
<reference evidence="18 19" key="1">
    <citation type="submission" date="2020-03" db="EMBL/GenBank/DDBJ databases">
        <title>Genomic Encyclopedia of Type Strains, Phase IV (KMG-IV): sequencing the most valuable type-strain genomes for metagenomic binning, comparative biology and taxonomic classification.</title>
        <authorList>
            <person name="Goeker M."/>
        </authorList>
    </citation>
    <scope>NUCLEOTIDE SEQUENCE [LARGE SCALE GENOMIC DNA]</scope>
    <source>
        <strain evidence="18 19">DSM 22753</strain>
    </source>
</reference>
<dbReference type="EC" id="7.1.2.2" evidence="14"/>
<evidence type="ECO:0000256" key="5">
    <source>
        <dbReference type="ARBA" id="ARBA00022741"/>
    </source>
</evidence>
<dbReference type="NCBIfam" id="NF009884">
    <property type="entry name" value="PRK13343.1"/>
    <property type="match status" value="1"/>
</dbReference>
<feature type="binding site" evidence="14">
    <location>
        <begin position="169"/>
        <end position="176"/>
    </location>
    <ligand>
        <name>ATP</name>
        <dbReference type="ChEBI" id="CHEBI:30616"/>
    </ligand>
</feature>
<dbReference type="Gene3D" id="3.40.50.300">
    <property type="entry name" value="P-loop containing nucleotide triphosphate hydrolases"/>
    <property type="match status" value="1"/>
</dbReference>
<dbReference type="InterPro" id="IPR000194">
    <property type="entry name" value="ATPase_F1/V1/A1_a/bsu_nucl-bd"/>
</dbReference>
<evidence type="ECO:0000259" key="15">
    <source>
        <dbReference type="Pfam" id="PF00006"/>
    </source>
</evidence>
<keyword evidence="9 14" id="KW-0406">Ion transport</keyword>
<evidence type="ECO:0000259" key="17">
    <source>
        <dbReference type="Pfam" id="PF02874"/>
    </source>
</evidence>
<feature type="domain" description="ATPase F1/V1/A1 complex alpha/beta subunit nucleotide-binding" evidence="15">
    <location>
        <begin position="149"/>
        <end position="372"/>
    </location>
</feature>
<comment type="subunit">
    <text evidence="13">F-type ATPases have 2 components, CF(1) - the catalytic core - and CF(0) - the membrane proton channel. CF(1) has five subunits: alpha(3), beta(3), gamma(1), delta(1), epsilon(1). CF(0) has four main subunits: a(1), b(1), b'(1) and c(9-12).</text>
</comment>
<evidence type="ECO:0000256" key="13">
    <source>
        <dbReference type="ARBA" id="ARBA00026013"/>
    </source>
</evidence>
<gene>
    <name evidence="14" type="primary">atpA</name>
    <name evidence="18" type="ORF">FHT01_001192</name>
</gene>
<dbReference type="InterPro" id="IPR004100">
    <property type="entry name" value="ATPase_F1/V1/A1_a/bsu_N"/>
</dbReference>
<dbReference type="PIRSF" id="PIRSF039088">
    <property type="entry name" value="F_ATPase_subunit_alpha"/>
    <property type="match status" value="1"/>
</dbReference>
<keyword evidence="5 14" id="KW-0547">Nucleotide-binding</keyword>
<feature type="domain" description="ATP synthase alpha subunit C-terminal" evidence="16">
    <location>
        <begin position="379"/>
        <end position="504"/>
    </location>
</feature>
<dbReference type="InterPro" id="IPR020003">
    <property type="entry name" value="ATPase_a/bsu_AS"/>
</dbReference>
<dbReference type="InterPro" id="IPR038376">
    <property type="entry name" value="ATP_synth_asu_C_sf"/>
</dbReference>
<feature type="domain" description="ATPase F1/V1/A1 complex alpha/beta subunit N-terminal" evidence="17">
    <location>
        <begin position="25"/>
        <end position="92"/>
    </location>
</feature>
<comment type="subcellular location">
    <subcellularLocation>
        <location evidence="14">Cell membrane</location>
        <topology evidence="14">Peripheral membrane protein</topology>
    </subcellularLocation>
    <subcellularLocation>
        <location evidence="2">Membrane</location>
    </subcellularLocation>
</comment>
<evidence type="ECO:0000256" key="9">
    <source>
        <dbReference type="ARBA" id="ARBA00023065"/>
    </source>
</evidence>
<keyword evidence="10 14" id="KW-0472">Membrane</keyword>
<comment type="function">
    <text evidence="1 14">Produces ATP from ADP in the presence of a proton gradient across the membrane. The alpha chain is a regulatory subunit.</text>
</comment>
<dbReference type="PANTHER" id="PTHR48082:SF2">
    <property type="entry name" value="ATP SYNTHASE SUBUNIT ALPHA, MITOCHONDRIAL"/>
    <property type="match status" value="1"/>
</dbReference>
<dbReference type="NCBIfam" id="TIGR00962">
    <property type="entry name" value="atpA"/>
    <property type="match status" value="1"/>
</dbReference>
<evidence type="ECO:0000313" key="18">
    <source>
        <dbReference type="EMBL" id="NIJ23650.1"/>
    </source>
</evidence>
<feature type="site" description="Required for activity" evidence="14">
    <location>
        <position position="370"/>
    </location>
</feature>
<evidence type="ECO:0000256" key="11">
    <source>
        <dbReference type="ARBA" id="ARBA00023196"/>
    </source>
</evidence>
<keyword evidence="8 14" id="KW-1278">Translocase</keyword>
<dbReference type="CDD" id="cd18116">
    <property type="entry name" value="ATP-synt_F1_alpha_N"/>
    <property type="match status" value="1"/>
</dbReference>
<evidence type="ECO:0000256" key="4">
    <source>
        <dbReference type="ARBA" id="ARBA00022448"/>
    </source>
</evidence>
<dbReference type="Pfam" id="PF02874">
    <property type="entry name" value="ATP-synt_ab_N"/>
    <property type="match status" value="1"/>
</dbReference>
<organism evidence="18 19">
    <name type="scientific">Sphingomonas japonica</name>
    <dbReference type="NCBI Taxonomy" id="511662"/>
    <lineage>
        <taxon>Bacteria</taxon>
        <taxon>Pseudomonadati</taxon>
        <taxon>Pseudomonadota</taxon>
        <taxon>Alphaproteobacteria</taxon>
        <taxon>Sphingomonadales</taxon>
        <taxon>Sphingomonadaceae</taxon>
        <taxon>Sphingomonas</taxon>
    </lineage>
</organism>
<name>A0ABX0U0M8_9SPHN</name>
<dbReference type="PROSITE" id="PS00152">
    <property type="entry name" value="ATPASE_ALPHA_BETA"/>
    <property type="match status" value="1"/>
</dbReference>
<dbReference type="Proteomes" id="UP000788153">
    <property type="component" value="Unassembled WGS sequence"/>
</dbReference>
<sequence length="509" mass="54470">MDIRAAEISKVIKDQIANFGTEAEVSETGQVLSVGDGIARIHGLDNVQAGEMVEFSNGVQGMALNLEADNVGVVIFGSDSQIKEGDVVKRTGTIVDVPVGRGLLGRVVDGLGNPIDGKGPIASDQRSRVEVKAPGIIPRQSVSEPMQSGLKAIDALVPVGRGQRELIIGDRQTGKSAVAIDTFINQKAAHQGDDESKKLYCVYVAVGQKRSTVAQLVKTLEENGAMEYSIVVAATASEPAPLQFLAPYTGAAMGEYFRDNGMHALIVFDDLSKQAVAYRQMSLLLRRPPGREAYPGDVFYLHSRLLERAAKMSDAMGGGSLTALPIIETQAGDVSAYIPTNVISITDGQIFLETDLFFAGIRPAINVGLSVSRVGSAAQTKAMKKVAGSIKLELAQYREMAAFAQFGSDLDASTQKLLNRGARLTELLKQAQFSPMPFEEQVVSIFAGTQGYLDAVAASDVVRYEQAMLADMRSNHADVLAAIRDSKDLKDDVRDRLKDALAAFAKTFA</sequence>
<evidence type="ECO:0000256" key="1">
    <source>
        <dbReference type="ARBA" id="ARBA00003784"/>
    </source>
</evidence>
<dbReference type="InterPro" id="IPR023366">
    <property type="entry name" value="ATP_synth_asu-like_sf"/>
</dbReference>
<comment type="catalytic activity">
    <reaction evidence="14">
        <text>ATP + H2O + 4 H(+)(in) = ADP + phosphate + 5 H(+)(out)</text>
        <dbReference type="Rhea" id="RHEA:57720"/>
        <dbReference type="ChEBI" id="CHEBI:15377"/>
        <dbReference type="ChEBI" id="CHEBI:15378"/>
        <dbReference type="ChEBI" id="CHEBI:30616"/>
        <dbReference type="ChEBI" id="CHEBI:43474"/>
        <dbReference type="ChEBI" id="CHEBI:456216"/>
        <dbReference type="EC" id="7.1.2.2"/>
    </reaction>
</comment>
<evidence type="ECO:0000256" key="12">
    <source>
        <dbReference type="ARBA" id="ARBA00023310"/>
    </source>
</evidence>
<dbReference type="SUPFAM" id="SSF50615">
    <property type="entry name" value="N-terminal domain of alpha and beta subunits of F1 ATP synthase"/>
    <property type="match status" value="1"/>
</dbReference>
<evidence type="ECO:0000256" key="8">
    <source>
        <dbReference type="ARBA" id="ARBA00022967"/>
    </source>
</evidence>
<keyword evidence="4 14" id="KW-0813">Transport</keyword>
<dbReference type="Gene3D" id="1.20.150.20">
    <property type="entry name" value="ATP synthase alpha/beta chain, C-terminal domain"/>
    <property type="match status" value="1"/>
</dbReference>
<protein>
    <recommendedName>
        <fullName evidence="14">ATP synthase subunit alpha</fullName>
        <ecNumber evidence="14">7.1.2.2</ecNumber>
    </recommendedName>
    <alternativeName>
        <fullName evidence="14">ATP synthase F1 sector subunit alpha</fullName>
    </alternativeName>
    <alternativeName>
        <fullName evidence="14">F-ATPase subunit alpha</fullName>
    </alternativeName>
</protein>
<dbReference type="InterPro" id="IPR027417">
    <property type="entry name" value="P-loop_NTPase"/>
</dbReference>
<keyword evidence="11 14" id="KW-0139">CF(1)</keyword>
<evidence type="ECO:0000256" key="6">
    <source>
        <dbReference type="ARBA" id="ARBA00022781"/>
    </source>
</evidence>
<dbReference type="Gene3D" id="2.40.30.20">
    <property type="match status" value="1"/>
</dbReference>
<evidence type="ECO:0000256" key="14">
    <source>
        <dbReference type="HAMAP-Rule" id="MF_01346"/>
    </source>
</evidence>
<keyword evidence="14" id="KW-1003">Cell membrane</keyword>
<keyword evidence="19" id="KW-1185">Reference proteome</keyword>
<keyword evidence="6 14" id="KW-0375">Hydrogen ion transport</keyword>
<dbReference type="SUPFAM" id="SSF52540">
    <property type="entry name" value="P-loop containing nucleoside triphosphate hydrolases"/>
    <property type="match status" value="1"/>
</dbReference>
<keyword evidence="7 14" id="KW-0067">ATP-binding</keyword>
<evidence type="ECO:0000313" key="19">
    <source>
        <dbReference type="Proteomes" id="UP000788153"/>
    </source>
</evidence>
<dbReference type="HAMAP" id="MF_01346">
    <property type="entry name" value="ATP_synth_alpha_bact"/>
    <property type="match status" value="1"/>
</dbReference>
<evidence type="ECO:0000256" key="2">
    <source>
        <dbReference type="ARBA" id="ARBA00004370"/>
    </source>
</evidence>
<evidence type="ECO:0000256" key="3">
    <source>
        <dbReference type="ARBA" id="ARBA00008936"/>
    </source>
</evidence>
<dbReference type="InterPro" id="IPR033732">
    <property type="entry name" value="ATP_synth_F1_a_nt-bd_dom"/>
</dbReference>
<dbReference type="SUPFAM" id="SSF47917">
    <property type="entry name" value="C-terminal domain of alpha and beta subunits of F1 ATP synthase"/>
    <property type="match status" value="1"/>
</dbReference>
<keyword evidence="12 14" id="KW-0066">ATP synthesis</keyword>
<dbReference type="InterPro" id="IPR036121">
    <property type="entry name" value="ATPase_F1/V1/A1_a/bsu_N_sf"/>
</dbReference>
<dbReference type="Pfam" id="PF00006">
    <property type="entry name" value="ATP-synt_ab"/>
    <property type="match status" value="1"/>
</dbReference>
<dbReference type="CDD" id="cd01132">
    <property type="entry name" value="F1-ATPase_alpha_CD"/>
    <property type="match status" value="1"/>
</dbReference>
<dbReference type="CDD" id="cd18113">
    <property type="entry name" value="ATP-synt_F1_alpha_C"/>
    <property type="match status" value="1"/>
</dbReference>
<dbReference type="PANTHER" id="PTHR48082">
    <property type="entry name" value="ATP SYNTHASE SUBUNIT ALPHA, MITOCHONDRIAL"/>
    <property type="match status" value="1"/>
</dbReference>
<dbReference type="InterPro" id="IPR000793">
    <property type="entry name" value="ATP_synth_asu_C"/>
</dbReference>
<dbReference type="RefSeq" id="WP_140231279.1">
    <property type="nucleotide sequence ID" value="NZ_BAAAEV010000001.1"/>
</dbReference>
<evidence type="ECO:0000259" key="16">
    <source>
        <dbReference type="Pfam" id="PF00306"/>
    </source>
</evidence>
<evidence type="ECO:0000256" key="7">
    <source>
        <dbReference type="ARBA" id="ARBA00022840"/>
    </source>
</evidence>
<proteinExistence type="inferred from homology"/>
<dbReference type="EMBL" id="JAASQP010000001">
    <property type="protein sequence ID" value="NIJ23650.1"/>
    <property type="molecule type" value="Genomic_DNA"/>
</dbReference>
<evidence type="ECO:0000256" key="10">
    <source>
        <dbReference type="ARBA" id="ARBA00023136"/>
    </source>
</evidence>
<accession>A0ABX0U0M8</accession>
<comment type="similarity">
    <text evidence="3 14">Belongs to the ATPase alpha/beta chains family.</text>
</comment>